<evidence type="ECO:0000313" key="2">
    <source>
        <dbReference type="EMBL" id="MBL0683279.1"/>
    </source>
</evidence>
<name>A0A936ZPC2_9FLAO</name>
<comment type="caution">
    <text evidence="2">The sequence shown here is derived from an EMBL/GenBank/DDBJ whole genome shotgun (WGS) entry which is preliminary data.</text>
</comment>
<gene>
    <name evidence="2" type="ORF">JJQ60_07110</name>
</gene>
<evidence type="ECO:0008006" key="4">
    <source>
        <dbReference type="Google" id="ProtNLM"/>
    </source>
</evidence>
<accession>A0A936ZPC2</accession>
<proteinExistence type="predicted"/>
<evidence type="ECO:0000256" key="1">
    <source>
        <dbReference type="SAM" id="SignalP"/>
    </source>
</evidence>
<evidence type="ECO:0000313" key="3">
    <source>
        <dbReference type="Proteomes" id="UP000651057"/>
    </source>
</evidence>
<keyword evidence="1" id="KW-0732">Signal</keyword>
<reference evidence="2" key="1">
    <citation type="submission" date="2021-01" db="EMBL/GenBank/DDBJ databases">
        <authorList>
            <person name="Zhong Y.L."/>
        </authorList>
    </citation>
    <scope>NUCLEOTIDE SEQUENCE</scope>
    <source>
        <strain evidence="2">KCTC 23302</strain>
    </source>
</reference>
<dbReference type="AlphaFoldDB" id="A0A936ZPC2"/>
<keyword evidence="3" id="KW-1185">Reference proteome</keyword>
<dbReference type="EMBL" id="JAERQJ010000002">
    <property type="protein sequence ID" value="MBL0683279.1"/>
    <property type="molecule type" value="Genomic_DNA"/>
</dbReference>
<organism evidence="2 3">
    <name type="scientific">Aquimarina mytili</name>
    <dbReference type="NCBI Taxonomy" id="874423"/>
    <lineage>
        <taxon>Bacteria</taxon>
        <taxon>Pseudomonadati</taxon>
        <taxon>Bacteroidota</taxon>
        <taxon>Flavobacteriia</taxon>
        <taxon>Flavobacteriales</taxon>
        <taxon>Flavobacteriaceae</taxon>
        <taxon>Aquimarina</taxon>
    </lineage>
</organism>
<dbReference type="Proteomes" id="UP000651057">
    <property type="component" value="Unassembled WGS sequence"/>
</dbReference>
<sequence>MKTLVLILVSLIIGLLSATAQTTTTTTSTSSTKVTVNSNDNDKKYYRSFAIIDMDDSFRVKIKFLESLQKNVKLYLMDQLGKDNMVADSESYLWRKELENEEMYEVQLKENKLRIHVNKELASDKLLKKFKQMGKELKSLTSKKGN</sequence>
<feature type="chain" id="PRO_5038131497" description="DUF4174 domain-containing protein" evidence="1">
    <location>
        <begin position="21"/>
        <end position="146"/>
    </location>
</feature>
<dbReference type="RefSeq" id="WP_201918109.1">
    <property type="nucleotide sequence ID" value="NZ_BAABAX010000023.1"/>
</dbReference>
<feature type="signal peptide" evidence="1">
    <location>
        <begin position="1"/>
        <end position="20"/>
    </location>
</feature>
<protein>
    <recommendedName>
        <fullName evidence="4">DUF4174 domain-containing protein</fullName>
    </recommendedName>
</protein>